<name>B0EGD5_ENTDS</name>
<dbReference type="GO" id="GO:0016477">
    <property type="term" value="P:cell migration"/>
    <property type="evidence" value="ECO:0007669"/>
    <property type="project" value="TreeGrafter"/>
</dbReference>
<dbReference type="eggNOG" id="KOG4242">
    <property type="taxonomic scope" value="Eukaryota"/>
</dbReference>
<dbReference type="Pfam" id="PF13516">
    <property type="entry name" value="LRR_6"/>
    <property type="match status" value="1"/>
</dbReference>
<dbReference type="SUPFAM" id="SSF52047">
    <property type="entry name" value="RNI-like"/>
    <property type="match status" value="2"/>
</dbReference>
<protein>
    <submittedName>
        <fullName evidence="2">Carmil, putative</fullName>
    </submittedName>
</protein>
<dbReference type="InterPro" id="IPR001611">
    <property type="entry name" value="Leu-rich_rpt"/>
</dbReference>
<dbReference type="OrthoDB" id="18598at2759"/>
<dbReference type="VEuPathDB" id="AmoebaDB:EDI_226270"/>
<gene>
    <name evidence="2" type="ORF">EDI_226270</name>
</gene>
<dbReference type="PANTHER" id="PTHR24112:SF66">
    <property type="entry name" value="LEUCINE-RICH REPEAT, ISOFORM F"/>
    <property type="match status" value="1"/>
</dbReference>
<dbReference type="GO" id="GO:0005886">
    <property type="term" value="C:plasma membrane"/>
    <property type="evidence" value="ECO:0007669"/>
    <property type="project" value="TreeGrafter"/>
</dbReference>
<dbReference type="AlphaFoldDB" id="B0EGD5"/>
<dbReference type="KEGG" id="edi:EDI_226270"/>
<dbReference type="GeneID" id="5882342"/>
<dbReference type="Proteomes" id="UP000008076">
    <property type="component" value="Unassembled WGS sequence"/>
</dbReference>
<dbReference type="InterPro" id="IPR051279">
    <property type="entry name" value="PP1-Reg/Actin-Interact_Protein"/>
</dbReference>
<dbReference type="Gene3D" id="1.10.506.10">
    <property type="entry name" value="GTPase Activation - p120gap, domain 1"/>
    <property type="match status" value="1"/>
</dbReference>
<proteinExistence type="predicted"/>
<evidence type="ECO:0000313" key="3">
    <source>
        <dbReference type="Proteomes" id="UP000008076"/>
    </source>
</evidence>
<dbReference type="GO" id="GO:0030027">
    <property type="term" value="C:lamellipodium"/>
    <property type="evidence" value="ECO:0007669"/>
    <property type="project" value="TreeGrafter"/>
</dbReference>
<dbReference type="EMBL" id="DS549197">
    <property type="protein sequence ID" value="EDR26411.1"/>
    <property type="molecule type" value="Genomic_DNA"/>
</dbReference>
<dbReference type="PROSITE" id="PS50018">
    <property type="entry name" value="RAS_GTPASE_ACTIV_2"/>
    <property type="match status" value="1"/>
</dbReference>
<dbReference type="Pfam" id="PF00616">
    <property type="entry name" value="RasGAP"/>
    <property type="match status" value="1"/>
</dbReference>
<dbReference type="SMART" id="SM00323">
    <property type="entry name" value="RasGAP"/>
    <property type="match status" value="1"/>
</dbReference>
<feature type="domain" description="Ras-GAP" evidence="1">
    <location>
        <begin position="92"/>
        <end position="288"/>
    </location>
</feature>
<dbReference type="GO" id="GO:0034315">
    <property type="term" value="P:regulation of Arp2/3 complex-mediated actin nucleation"/>
    <property type="evidence" value="ECO:0007669"/>
    <property type="project" value="TreeGrafter"/>
</dbReference>
<accession>B0EGD5</accession>
<dbReference type="SMART" id="SM00368">
    <property type="entry name" value="LRR_RI"/>
    <property type="match status" value="4"/>
</dbReference>
<organism evidence="3">
    <name type="scientific">Entamoeba dispar (strain ATCC PRA-260 / SAW760)</name>
    <dbReference type="NCBI Taxonomy" id="370354"/>
    <lineage>
        <taxon>Eukaryota</taxon>
        <taxon>Amoebozoa</taxon>
        <taxon>Evosea</taxon>
        <taxon>Archamoebae</taxon>
        <taxon>Mastigamoebida</taxon>
        <taxon>Entamoebidae</taxon>
        <taxon>Entamoeba</taxon>
    </lineage>
</organism>
<evidence type="ECO:0000313" key="2">
    <source>
        <dbReference type="EMBL" id="EDR26411.1"/>
    </source>
</evidence>
<dbReference type="PANTHER" id="PTHR24112">
    <property type="entry name" value="LEUCINE-RICH REPEAT, ISOFORM F-RELATED"/>
    <property type="match status" value="1"/>
</dbReference>
<keyword evidence="3" id="KW-1185">Reference proteome</keyword>
<dbReference type="InterPro" id="IPR008936">
    <property type="entry name" value="Rho_GTPase_activation_prot"/>
</dbReference>
<dbReference type="InterPro" id="IPR001936">
    <property type="entry name" value="RasGAP_dom"/>
</dbReference>
<dbReference type="RefSeq" id="XP_001737314.1">
    <property type="nucleotide sequence ID" value="XM_001737262.1"/>
</dbReference>
<dbReference type="CDD" id="cd04519">
    <property type="entry name" value="RasGAP"/>
    <property type="match status" value="1"/>
</dbReference>
<sequence>MCDYNDSSSIDSDYSQSSELGEEYYDYNIKTEYTPLEQFVMKFSLQETLSGKVDERDVVYSKREIDVMINFVDFIMTDARDILPILFEDQDKQEILASAALDLQYYIHKGVWFLMNFVREEFSNAQSEGELFLDDSVASIVSKCFFLKVGKTFIKRYFSKYFSQLLAEKLDFEIDDYKITDEKIIERNAQNLIRKTNELLQIIYSTMDQLPHGVKIIAKMHSELIKEYFPQLSQYSRLNLTAIYIVNSFYIQALMNPEKYGLCSNEQITLKNKRNLALLSKVLQTLIIGNGYQGKGAEYMKKVDVILKSHTQPFHDKVVSLIISSQGLPYTILLDDNLNISNEAISVLHMELCHKSAEIIRMFPTDISEQFCRFMVAIGEHKDKLDFLFDFTLDQQRLIKNFLEEKGLEGVYIAKIDINEHEGGDKKKKKKEQTINGFIIVSLHNIWFLNSVGEIEASFHCLSLIKVKIEDDIITFENNKGDKIERLTGTTTRNHEIVISMIRSFKSSFPEEKLLFEIEAPQNQMNLFNNIYSMRTFTKCGGFTGVYEAQCTFRGFNCNQSVRWAIENAKEHDKESHHMKVSRFYNGDLNSKEDNLTAIDLIPIFFTLQSNNYFTKVTVENMNLIKCFDGLKEYLRTNKVIRSLRLRNIDIGKGWESLIESYIKNDNHPLRVLDVSDNSIDEKAIILISSLVSKYNLESLYIANVLNSEKLSGALIQDWKRLMDEKIHLKKIDISGAKLTTAGIEFIASQFAINFPDLEKIYLRDIAVPKTSSMLRFLEIMKGLRVLDLSGMKLSLKVIDKTSQDLQEYIHCCTHLESVIMNRVILPGDVLKNIIKEFRSEKVNIHLRQSEFTVDSVKTFSTVFIGLESVQHLDISDCGIAEEGLVYLLESLCQNTIIESIDLSQNLFSQGNKDNVVKALVKLINGGTGLKKLRIAGGLKQTQQLGTSIVQIFDALANNRTIREFDCSNHMFGNKGAFALANLITVNDTLQVINWDGNSIGMNGLKAIAEALRINTVLKEFKFPISDCGKLEDVESVRKVLSSMVTSLNVMEPHPN</sequence>
<evidence type="ECO:0000259" key="1">
    <source>
        <dbReference type="PROSITE" id="PS50018"/>
    </source>
</evidence>
<reference evidence="3" key="1">
    <citation type="submission" date="2007-12" db="EMBL/GenBank/DDBJ databases">
        <title>Annotation of Entamoeba dispar SAW760.</title>
        <authorList>
            <person name="Lorenzi H."/>
            <person name="Inman J."/>
            <person name="Schobel S."/>
            <person name="Amedeo P."/>
            <person name="Caler E."/>
        </authorList>
    </citation>
    <scope>NUCLEOTIDE SEQUENCE [LARGE SCALE GENOMIC DNA]</scope>
    <source>
        <strain evidence="3">ATCC PRA-260 / SAW760</strain>
    </source>
</reference>
<dbReference type="Gene3D" id="3.80.10.10">
    <property type="entry name" value="Ribonuclease Inhibitor"/>
    <property type="match status" value="1"/>
</dbReference>
<dbReference type="OMA" id="TARCHEI"/>
<dbReference type="SUPFAM" id="SSF48350">
    <property type="entry name" value="GTPase activation domain, GAP"/>
    <property type="match status" value="1"/>
</dbReference>
<dbReference type="InterPro" id="IPR032675">
    <property type="entry name" value="LRR_dom_sf"/>
</dbReference>